<evidence type="ECO:0000256" key="4">
    <source>
        <dbReference type="ARBA" id="ARBA00012483"/>
    </source>
</evidence>
<dbReference type="GO" id="GO:0061630">
    <property type="term" value="F:ubiquitin protein ligase activity"/>
    <property type="evidence" value="ECO:0007669"/>
    <property type="project" value="UniProtKB-EC"/>
</dbReference>
<evidence type="ECO:0000256" key="2">
    <source>
        <dbReference type="ARBA" id="ARBA00004141"/>
    </source>
</evidence>
<dbReference type="Pfam" id="PF12906">
    <property type="entry name" value="RINGv"/>
    <property type="match status" value="1"/>
</dbReference>
<dbReference type="InterPro" id="IPR056521">
    <property type="entry name" value="MARCHF6-like_C"/>
</dbReference>
<keyword evidence="10" id="KW-0862">Zinc</keyword>
<evidence type="ECO:0000313" key="16">
    <source>
        <dbReference type="EMBL" id="CBQ69008.1"/>
    </source>
</evidence>
<keyword evidence="5" id="KW-0808">Transferase</keyword>
<feature type="compositionally biased region" description="Acidic residues" evidence="13">
    <location>
        <begin position="285"/>
        <end position="298"/>
    </location>
</feature>
<feature type="transmembrane region" description="Helical" evidence="14">
    <location>
        <begin position="919"/>
        <end position="941"/>
    </location>
</feature>
<keyword evidence="17" id="KW-1185">Reference proteome</keyword>
<feature type="domain" description="RING-CH-type" evidence="15">
    <location>
        <begin position="1"/>
        <end position="60"/>
    </location>
</feature>
<feature type="transmembrane region" description="Helical" evidence="14">
    <location>
        <begin position="577"/>
        <end position="598"/>
    </location>
</feature>
<dbReference type="CDD" id="cd16702">
    <property type="entry name" value="RING_CH-C4HC3_MARCH6"/>
    <property type="match status" value="1"/>
</dbReference>
<feature type="compositionally biased region" description="Low complexity" evidence="13">
    <location>
        <begin position="456"/>
        <end position="469"/>
    </location>
</feature>
<dbReference type="VEuPathDB" id="FungiDB:sr15468"/>
<evidence type="ECO:0000259" key="15">
    <source>
        <dbReference type="PROSITE" id="PS51292"/>
    </source>
</evidence>
<comment type="catalytic activity">
    <reaction evidence="1">
        <text>S-ubiquitinyl-[E2 ubiquitin-conjugating enzyme]-L-cysteine + [acceptor protein]-L-lysine = [E2 ubiquitin-conjugating enzyme]-L-cysteine + N(6)-ubiquitinyl-[acceptor protein]-L-lysine.</text>
        <dbReference type="EC" id="2.3.2.27"/>
    </reaction>
</comment>
<dbReference type="PANTHER" id="PTHR13145:SF0">
    <property type="entry name" value="E3 UBIQUITIN-PROTEIN LIGASE MARCHF6"/>
    <property type="match status" value="1"/>
</dbReference>
<feature type="transmembrane region" description="Helical" evidence="14">
    <location>
        <begin position="809"/>
        <end position="832"/>
    </location>
</feature>
<dbReference type="PROSITE" id="PS51292">
    <property type="entry name" value="ZF_RING_CH"/>
    <property type="match status" value="1"/>
</dbReference>
<evidence type="ECO:0000256" key="8">
    <source>
        <dbReference type="ARBA" id="ARBA00022771"/>
    </source>
</evidence>
<feature type="compositionally biased region" description="Polar residues" evidence="13">
    <location>
        <begin position="426"/>
        <end position="444"/>
    </location>
</feature>
<dbReference type="PANTHER" id="PTHR13145">
    <property type="entry name" value="SSM4 PROTEIN"/>
    <property type="match status" value="1"/>
</dbReference>
<feature type="transmembrane region" description="Helical" evidence="14">
    <location>
        <begin position="1249"/>
        <end position="1270"/>
    </location>
</feature>
<evidence type="ECO:0000313" key="17">
    <source>
        <dbReference type="Proteomes" id="UP000008867"/>
    </source>
</evidence>
<keyword evidence="9" id="KW-0833">Ubl conjugation pathway</keyword>
<evidence type="ECO:0000256" key="14">
    <source>
        <dbReference type="SAM" id="Phobius"/>
    </source>
</evidence>
<evidence type="ECO:0000256" key="6">
    <source>
        <dbReference type="ARBA" id="ARBA00022692"/>
    </source>
</evidence>
<dbReference type="GO" id="GO:0005789">
    <property type="term" value="C:endoplasmic reticulum membrane"/>
    <property type="evidence" value="ECO:0007669"/>
    <property type="project" value="TreeGrafter"/>
</dbReference>
<dbReference type="SMART" id="SM00744">
    <property type="entry name" value="RINGv"/>
    <property type="match status" value="1"/>
</dbReference>
<dbReference type="FunFam" id="3.30.40.10:FF:000287">
    <property type="entry name" value="RING finger membrane protein"/>
    <property type="match status" value="1"/>
</dbReference>
<dbReference type="EMBL" id="FQ311434">
    <property type="protein sequence ID" value="CBQ69008.1"/>
    <property type="molecule type" value="Genomic_DNA"/>
</dbReference>
<comment type="subcellular location">
    <subcellularLocation>
        <location evidence="2">Membrane</location>
        <topology evidence="2">Multi-pass membrane protein</topology>
    </subcellularLocation>
</comment>
<evidence type="ECO:0000256" key="9">
    <source>
        <dbReference type="ARBA" id="ARBA00022786"/>
    </source>
</evidence>
<evidence type="ECO:0000256" key="10">
    <source>
        <dbReference type="ARBA" id="ARBA00022833"/>
    </source>
</evidence>
<feature type="compositionally biased region" description="Basic and acidic residues" evidence="13">
    <location>
        <begin position="299"/>
        <end position="324"/>
    </location>
</feature>
<keyword evidence="11 14" id="KW-1133">Transmembrane helix</keyword>
<dbReference type="EC" id="2.3.2.27" evidence="4"/>
<feature type="transmembrane region" description="Helical" evidence="14">
    <location>
        <begin position="1210"/>
        <end position="1229"/>
    </location>
</feature>
<feature type="transmembrane region" description="Helical" evidence="14">
    <location>
        <begin position="1349"/>
        <end position="1366"/>
    </location>
</feature>
<evidence type="ECO:0000256" key="13">
    <source>
        <dbReference type="SAM" id="MobiDB-lite"/>
    </source>
</evidence>
<evidence type="ECO:0000256" key="3">
    <source>
        <dbReference type="ARBA" id="ARBA00004906"/>
    </source>
</evidence>
<feature type="region of interest" description="Disordered" evidence="13">
    <location>
        <begin position="368"/>
        <end position="505"/>
    </location>
</feature>
<feature type="compositionally biased region" description="Acidic residues" evidence="13">
    <location>
        <begin position="478"/>
        <end position="499"/>
    </location>
</feature>
<reference evidence="16 17" key="1">
    <citation type="journal article" date="2010" name="Science">
        <title>Pathogenicity determinants in smut fungi revealed by genome comparison.</title>
        <authorList>
            <person name="Schirawski J."/>
            <person name="Mannhaupt G."/>
            <person name="Muench K."/>
            <person name="Brefort T."/>
            <person name="Schipper K."/>
            <person name="Doehlemann G."/>
            <person name="Di Stasio M."/>
            <person name="Roessel N."/>
            <person name="Mendoza-Mendoza A."/>
            <person name="Pester D."/>
            <person name="Mueller O."/>
            <person name="Winterberg B."/>
            <person name="Meyer E."/>
            <person name="Ghareeb H."/>
            <person name="Wollenberg T."/>
            <person name="Muensterkoetter M."/>
            <person name="Wong P."/>
            <person name="Walter M."/>
            <person name="Stukenbrock E."/>
            <person name="Gueldener U."/>
            <person name="Kahmann R."/>
        </authorList>
    </citation>
    <scope>NUCLEOTIDE SEQUENCE [LARGE SCALE GENOMIC DNA]</scope>
    <source>
        <strain evidence="17">SRZ2</strain>
    </source>
</reference>
<feature type="transmembrane region" description="Helical" evidence="14">
    <location>
        <begin position="92"/>
        <end position="110"/>
    </location>
</feature>
<feature type="region of interest" description="Disordered" evidence="13">
    <location>
        <begin position="282"/>
        <end position="351"/>
    </location>
</feature>
<name>E6ZP51_SPORE</name>
<protein>
    <recommendedName>
        <fullName evidence="4">RING-type E3 ubiquitin transferase</fullName>
        <ecNumber evidence="4">2.3.2.27</ecNumber>
    </recommendedName>
</protein>
<sequence length="1427" mass="156400">MEDEDTCRICRSGPEPGAPLYHPCKCTGSIRYCHQDCLVQWLQHSRKKYCELCNHSFIFHKKYRNDMPPDGKLPRYLYARRLVIRAVHMSQLAARALVVGFTWLALLPWININMWSFMFWSIDAATWMGVPGSVHPFDMQVPPAVNSSSATTSAVTNATHLGSLGRPRNASTSAHTPISMAQAQLALSAFAEKLSHDVFQGQILSCVIVVFFVGVFLLREWILQNMPQNFDLQPNADGGQPVQPFAEAAAVQPAAPEEGQAQIGVNLEQRRDQLERLLAGHPELEAEEQQDDDDDEENAHELDLDLDPETQRERARQARIHRLEQTTMPQALQPEQDEDSDNETGDLDEPIAPSAWDASRILIALEQLQQPSGSSTQDLRDALGWSEDGARLQSHHESIDDQPESSTHQQSQAGPSNTAADLHLDQSITSDAMDQGAPSSTTDIEPSLAESGHQVTAAPAAALQPQTEADPVTGSDEPPLDEPIDAQDDDEAWEDESDTDDRAVPRRLDPADEAALRAAAAAAFPPPIAHPVADDEIDIIAAEAEDPEAEIGLAEEMDGILEAVGMRGPLFGIVQNLFLMIFLCGFVMLAFVMAPYIVGRALGSGPGLVKLLALPVRLLRYVTDPVFDSLIALGANRVWPKVAAAMGMQSAGGQQASEIVATSTPVAGWVQRYLPSMFAGTAAGTTKEAIAAPIASRTSATAAMLVRLLPASVTTSSQWKSASDAFDVALATGLRGSLERIADSIAALFVRLDAHRTGTSSTDRAVCVGFGHAYWLLILFIHQHFSKPDLHRAAAEQSALKMFMDQHVLILKAVSFILIELLVFPLGCGLLFDVCTMPLLAEASIAAWPAKMRAAPLSFAFLRWMGGTIYMFVFAQYVSATRKVLRPGVLCWIRDPNDPSFHPIREILDKKSLTQLRKIGASAVMYAAILVASIGVNTYFVRYAMGWSGVLPLRWRPFDPWTEVPVDLLLVHFAVPWATQRIDPEKVAEAWLSAWWRRASRALRLSSYMVGGELRLDEERRPKGNAIVAAWSALLGRGDVEYVADGGPCRVPADDKAITSGPLIIPLNADGEPATQRLAEAMHKQDTDAEKHTPKPRYTHVYLPSDYRTRIAAILALLWLSHCVLFILALGAPLLLGRRVAGMLRGKGGAEVHDFYAYAVGLTLVLVSARMGRFVRKMWMRRIKRARWVRRPGVYMAVCVLLEAKRVCKAVLLLVGVAGVLPLTIGLLVDQYVLVPLRYTATQLPVLHVGQIWACGVIEARLLLFSARFFGVPDTGLVARFMSNVDHVVRSGLYPRPKVKLAWKRIVLPVAVAGSALLLAPVGVAYVLARAGWVQVESREHEQVLMRKAFGAVQSVVLVAVVRGVVRRRMDSWTDLLKDEVFLESTELKNFEAEERGKASRDAAGAGQQGGRDEYAAEGTLPDVLFV</sequence>
<gene>
    <name evidence="16" type="ORF">sr15468</name>
</gene>
<dbReference type="OrthoDB" id="264354at2759"/>
<dbReference type="GO" id="GO:0036503">
    <property type="term" value="P:ERAD pathway"/>
    <property type="evidence" value="ECO:0007669"/>
    <property type="project" value="TreeGrafter"/>
</dbReference>
<feature type="compositionally biased region" description="Polar residues" evidence="13">
    <location>
        <begin position="368"/>
        <end position="377"/>
    </location>
</feature>
<dbReference type="InterPro" id="IPR013083">
    <property type="entry name" value="Znf_RING/FYVE/PHD"/>
</dbReference>
<feature type="transmembrane region" description="Helical" evidence="14">
    <location>
        <begin position="1111"/>
        <end position="1135"/>
    </location>
</feature>
<keyword evidence="6 14" id="KW-0812">Transmembrane</keyword>
<dbReference type="HOGENOM" id="CLU_001266_1_0_1"/>
<dbReference type="Proteomes" id="UP000008867">
    <property type="component" value="Chromosome 13"/>
</dbReference>
<feature type="transmembrane region" description="Helical" evidence="14">
    <location>
        <begin position="1155"/>
        <end position="1175"/>
    </location>
</feature>
<keyword evidence="8" id="KW-0863">Zinc-finger</keyword>
<dbReference type="GO" id="GO:0008270">
    <property type="term" value="F:zinc ion binding"/>
    <property type="evidence" value="ECO:0007669"/>
    <property type="project" value="UniProtKB-KW"/>
</dbReference>
<dbReference type="SUPFAM" id="SSF57850">
    <property type="entry name" value="RING/U-box"/>
    <property type="match status" value="1"/>
</dbReference>
<keyword evidence="7" id="KW-0479">Metal-binding</keyword>
<feature type="compositionally biased region" description="Polar residues" evidence="13">
    <location>
        <begin position="404"/>
        <end position="419"/>
    </location>
</feature>
<dbReference type="InterPro" id="IPR011016">
    <property type="entry name" value="Znf_RING-CH"/>
</dbReference>
<proteinExistence type="predicted"/>
<feature type="transmembrane region" description="Helical" evidence="14">
    <location>
        <begin position="1306"/>
        <end position="1329"/>
    </location>
</feature>
<dbReference type="eggNOG" id="KOG1609">
    <property type="taxonomic scope" value="Eukaryota"/>
</dbReference>
<organism evidence="16 17">
    <name type="scientific">Sporisorium reilianum (strain SRZ2)</name>
    <name type="common">Maize head smut fungus</name>
    <dbReference type="NCBI Taxonomy" id="999809"/>
    <lineage>
        <taxon>Eukaryota</taxon>
        <taxon>Fungi</taxon>
        <taxon>Dikarya</taxon>
        <taxon>Basidiomycota</taxon>
        <taxon>Ustilaginomycotina</taxon>
        <taxon>Ustilaginomycetes</taxon>
        <taxon>Ustilaginales</taxon>
        <taxon>Ustilaginaceae</taxon>
        <taxon>Sporisorium</taxon>
    </lineage>
</organism>
<evidence type="ECO:0000256" key="7">
    <source>
        <dbReference type="ARBA" id="ARBA00022723"/>
    </source>
</evidence>
<feature type="region of interest" description="Disordered" evidence="13">
    <location>
        <begin position="1393"/>
        <end position="1427"/>
    </location>
</feature>
<evidence type="ECO:0000256" key="5">
    <source>
        <dbReference type="ARBA" id="ARBA00022679"/>
    </source>
</evidence>
<feature type="compositionally biased region" description="Acidic residues" evidence="13">
    <location>
        <begin position="335"/>
        <end position="349"/>
    </location>
</feature>
<feature type="transmembrane region" description="Helical" evidence="14">
    <location>
        <begin position="861"/>
        <end position="878"/>
    </location>
</feature>
<evidence type="ECO:0000256" key="12">
    <source>
        <dbReference type="ARBA" id="ARBA00023136"/>
    </source>
</evidence>
<evidence type="ECO:0000256" key="11">
    <source>
        <dbReference type="ARBA" id="ARBA00022989"/>
    </source>
</evidence>
<feature type="transmembrane region" description="Helical" evidence="14">
    <location>
        <begin position="199"/>
        <end position="218"/>
    </location>
</feature>
<dbReference type="Gene3D" id="3.30.40.10">
    <property type="entry name" value="Zinc/RING finger domain, C3HC4 (zinc finger)"/>
    <property type="match status" value="1"/>
</dbReference>
<evidence type="ECO:0000256" key="1">
    <source>
        <dbReference type="ARBA" id="ARBA00000900"/>
    </source>
</evidence>
<comment type="pathway">
    <text evidence="3">Protein modification; protein ubiquitination.</text>
</comment>
<keyword evidence="12 14" id="KW-0472">Membrane</keyword>
<accession>E6ZP51</accession>
<dbReference type="Pfam" id="PF23113">
    <property type="entry name" value="MARCHF6_C"/>
    <property type="match status" value="1"/>
</dbReference>
<feature type="compositionally biased region" description="Basic and acidic residues" evidence="13">
    <location>
        <begin position="388"/>
        <end position="399"/>
    </location>
</feature>